<protein>
    <submittedName>
        <fullName evidence="2">Uncharacterized protein</fullName>
    </submittedName>
</protein>
<feature type="region of interest" description="Disordered" evidence="1">
    <location>
        <begin position="60"/>
        <end position="94"/>
    </location>
</feature>
<sequence length="94" mass="10576">MSSTHVFLREDRRRGALQPAYSGPHKVIQRNDKVFKIAVKGKEVTVSLDRLKPAYILADSSPTKQLNKKPTVNEPPTPPQIIKTTPYRQASQIP</sequence>
<dbReference type="AlphaFoldDB" id="A0A4C1Y7E6"/>
<dbReference type="PANTHER" id="PTHR38681:SF1">
    <property type="entry name" value="RETROVIRUS-RELATED POL POLYPROTEIN FROM TRANSPOSON 412-LIKE PROTEIN"/>
    <property type="match status" value="1"/>
</dbReference>
<dbReference type="OrthoDB" id="422540at2759"/>
<proteinExistence type="predicted"/>
<evidence type="ECO:0000313" key="2">
    <source>
        <dbReference type="EMBL" id="GBP70477.1"/>
    </source>
</evidence>
<reference evidence="2 3" key="1">
    <citation type="journal article" date="2019" name="Commun. Biol.">
        <title>The bagworm genome reveals a unique fibroin gene that provides high tensile strength.</title>
        <authorList>
            <person name="Kono N."/>
            <person name="Nakamura H."/>
            <person name="Ohtoshi R."/>
            <person name="Tomita M."/>
            <person name="Numata K."/>
            <person name="Arakawa K."/>
        </authorList>
    </citation>
    <scope>NUCLEOTIDE SEQUENCE [LARGE SCALE GENOMIC DNA]</scope>
</reference>
<accession>A0A4C1Y7E6</accession>
<comment type="caution">
    <text evidence="2">The sequence shown here is derived from an EMBL/GenBank/DDBJ whole genome shotgun (WGS) entry which is preliminary data.</text>
</comment>
<dbReference type="PANTHER" id="PTHR38681">
    <property type="entry name" value="RETROVIRUS-RELATED POL POLYPROTEIN FROM TRANSPOSON 412-LIKE PROTEIN-RELATED"/>
    <property type="match status" value="1"/>
</dbReference>
<feature type="compositionally biased region" description="Polar residues" evidence="1">
    <location>
        <begin position="60"/>
        <end position="70"/>
    </location>
</feature>
<feature type="region of interest" description="Disordered" evidence="1">
    <location>
        <begin position="1"/>
        <end position="23"/>
    </location>
</feature>
<keyword evidence="3" id="KW-1185">Reference proteome</keyword>
<dbReference type="STRING" id="151549.A0A4C1Y7E6"/>
<dbReference type="Proteomes" id="UP000299102">
    <property type="component" value="Unassembled WGS sequence"/>
</dbReference>
<organism evidence="2 3">
    <name type="scientific">Eumeta variegata</name>
    <name type="common">Bagworm moth</name>
    <name type="synonym">Eumeta japonica</name>
    <dbReference type="NCBI Taxonomy" id="151549"/>
    <lineage>
        <taxon>Eukaryota</taxon>
        <taxon>Metazoa</taxon>
        <taxon>Ecdysozoa</taxon>
        <taxon>Arthropoda</taxon>
        <taxon>Hexapoda</taxon>
        <taxon>Insecta</taxon>
        <taxon>Pterygota</taxon>
        <taxon>Neoptera</taxon>
        <taxon>Endopterygota</taxon>
        <taxon>Lepidoptera</taxon>
        <taxon>Glossata</taxon>
        <taxon>Ditrysia</taxon>
        <taxon>Tineoidea</taxon>
        <taxon>Psychidae</taxon>
        <taxon>Oiketicinae</taxon>
        <taxon>Eumeta</taxon>
    </lineage>
</organism>
<evidence type="ECO:0000313" key="3">
    <source>
        <dbReference type="Proteomes" id="UP000299102"/>
    </source>
</evidence>
<name>A0A4C1Y7E6_EUMVA</name>
<gene>
    <name evidence="2" type="ORF">EVAR_56144_1</name>
</gene>
<dbReference type="EMBL" id="BGZK01001076">
    <property type="protein sequence ID" value="GBP70477.1"/>
    <property type="molecule type" value="Genomic_DNA"/>
</dbReference>
<evidence type="ECO:0000256" key="1">
    <source>
        <dbReference type="SAM" id="MobiDB-lite"/>
    </source>
</evidence>